<feature type="coiled-coil region" evidence="1">
    <location>
        <begin position="81"/>
        <end position="122"/>
    </location>
</feature>
<evidence type="ECO:0000313" key="5">
    <source>
        <dbReference type="Proteomes" id="UP000472263"/>
    </source>
</evidence>
<feature type="compositionally biased region" description="Low complexity" evidence="2">
    <location>
        <begin position="19"/>
        <end position="31"/>
    </location>
</feature>
<evidence type="ECO:0000313" key="4">
    <source>
        <dbReference type="Ensembl" id="ENSMMDP00005001999.1"/>
    </source>
</evidence>
<dbReference type="GO" id="GO:0019901">
    <property type="term" value="F:protein kinase binding"/>
    <property type="evidence" value="ECO:0007669"/>
    <property type="project" value="InterPro"/>
</dbReference>
<sequence>MSSLLSHNKDQLRTRKSLSDSTPTSPSATTKSLRHDRLSRLNSSGSSDISKDRTVGHTESYISRRENRLSARKKAEEDSACNDYKKMYEEALTTNERLRSRLETSKQELAVVQVQLERAQVLHQHSPHSPRCPRCLHCPHCPRCPQF</sequence>
<keyword evidence="1" id="KW-0175">Coiled coil</keyword>
<dbReference type="Gene3D" id="6.10.250.1820">
    <property type="match status" value="1"/>
</dbReference>
<dbReference type="InParanoid" id="A0A667WN86"/>
<evidence type="ECO:0000259" key="3">
    <source>
        <dbReference type="Pfam" id="PF15898"/>
    </source>
</evidence>
<accession>A0A667WN86</accession>
<keyword evidence="5" id="KW-1185">Reference proteome</keyword>
<feature type="compositionally biased region" description="Basic and acidic residues" evidence="2">
    <location>
        <begin position="49"/>
        <end position="77"/>
    </location>
</feature>
<dbReference type="GeneTree" id="ENSGT00940000166065"/>
<dbReference type="Pfam" id="PF15898">
    <property type="entry name" value="PRKG1_interact"/>
    <property type="match status" value="1"/>
</dbReference>
<protein>
    <recommendedName>
        <fullName evidence="3">cGMP-dependent protein kinase interacting domain-containing protein</fullName>
    </recommendedName>
</protein>
<evidence type="ECO:0000256" key="1">
    <source>
        <dbReference type="SAM" id="Coils"/>
    </source>
</evidence>
<reference evidence="4" key="1">
    <citation type="submission" date="2019-06" db="EMBL/GenBank/DDBJ databases">
        <authorList>
            <consortium name="Wellcome Sanger Institute Data Sharing"/>
        </authorList>
    </citation>
    <scope>NUCLEOTIDE SEQUENCE [LARGE SCALE GENOMIC DNA]</scope>
</reference>
<reference evidence="4" key="2">
    <citation type="submission" date="2025-08" db="UniProtKB">
        <authorList>
            <consortium name="Ensembl"/>
        </authorList>
    </citation>
    <scope>IDENTIFICATION</scope>
</reference>
<dbReference type="Proteomes" id="UP000472263">
    <property type="component" value="Chromosome 5"/>
</dbReference>
<dbReference type="Ensembl" id="ENSMMDT00005002033.1">
    <property type="protein sequence ID" value="ENSMMDP00005001999.1"/>
    <property type="gene ID" value="ENSMMDG00005001064.1"/>
</dbReference>
<feature type="region of interest" description="Disordered" evidence="2">
    <location>
        <begin position="1"/>
        <end position="77"/>
    </location>
</feature>
<organism evidence="4 5">
    <name type="scientific">Myripristis murdjan</name>
    <name type="common">pinecone soldierfish</name>
    <dbReference type="NCBI Taxonomy" id="586833"/>
    <lineage>
        <taxon>Eukaryota</taxon>
        <taxon>Metazoa</taxon>
        <taxon>Chordata</taxon>
        <taxon>Craniata</taxon>
        <taxon>Vertebrata</taxon>
        <taxon>Euteleostomi</taxon>
        <taxon>Actinopterygii</taxon>
        <taxon>Neopterygii</taxon>
        <taxon>Teleostei</taxon>
        <taxon>Neoteleostei</taxon>
        <taxon>Acanthomorphata</taxon>
        <taxon>Holocentriformes</taxon>
        <taxon>Holocentridae</taxon>
        <taxon>Myripristis</taxon>
    </lineage>
</organism>
<proteinExistence type="predicted"/>
<dbReference type="AlphaFoldDB" id="A0A667WN86"/>
<feature type="domain" description="cGMP-dependent protein kinase interacting" evidence="3">
    <location>
        <begin position="83"/>
        <end position="124"/>
    </location>
</feature>
<dbReference type="InterPro" id="IPR031775">
    <property type="entry name" value="PRKG1_interact"/>
</dbReference>
<name>A0A667WN86_9TELE</name>
<evidence type="ECO:0000256" key="2">
    <source>
        <dbReference type="SAM" id="MobiDB-lite"/>
    </source>
</evidence>
<reference evidence="4" key="3">
    <citation type="submission" date="2025-09" db="UniProtKB">
        <authorList>
            <consortium name="Ensembl"/>
        </authorList>
    </citation>
    <scope>IDENTIFICATION</scope>
</reference>